<proteinExistence type="predicted"/>
<feature type="region of interest" description="Disordered" evidence="1">
    <location>
        <begin position="274"/>
        <end position="304"/>
    </location>
</feature>
<feature type="region of interest" description="Disordered" evidence="1">
    <location>
        <begin position="674"/>
        <end position="723"/>
    </location>
</feature>
<name>A0ABD1P5C6_9LAMI</name>
<feature type="compositionally biased region" description="Low complexity" evidence="1">
    <location>
        <begin position="616"/>
        <end position="628"/>
    </location>
</feature>
<feature type="compositionally biased region" description="Acidic residues" evidence="1">
    <location>
        <begin position="420"/>
        <end position="432"/>
    </location>
</feature>
<feature type="compositionally biased region" description="Acidic residues" evidence="1">
    <location>
        <begin position="508"/>
        <end position="522"/>
    </location>
</feature>
<reference evidence="4" key="2">
    <citation type="submission" date="2024-07" db="EMBL/GenBank/DDBJ databases">
        <title>Two chromosome-level genome assemblies of Korean endemic species Abeliophyllum distichum and Forsythia ovata (Oleaceae).</title>
        <authorList>
            <person name="Jang H."/>
        </authorList>
    </citation>
    <scope>NUCLEOTIDE SEQUENCE [LARGE SCALE GENOMIC DNA]</scope>
</reference>
<feature type="region of interest" description="Disordered" evidence="1">
    <location>
        <begin position="1"/>
        <end position="48"/>
    </location>
</feature>
<feature type="compositionally biased region" description="Acidic residues" evidence="1">
    <location>
        <begin position="439"/>
        <end position="448"/>
    </location>
</feature>
<dbReference type="PANTHER" id="PTHR36005">
    <property type="entry name" value="DNA LIGASE-LIKE PROTEIN"/>
    <property type="match status" value="1"/>
</dbReference>
<dbReference type="EMBL" id="JBFOLJ010000024">
    <property type="protein sequence ID" value="KAL2459072.1"/>
    <property type="molecule type" value="Genomic_DNA"/>
</dbReference>
<gene>
    <name evidence="3" type="ORF">Fot_55090</name>
    <name evidence="2" type="ORF">Fot_57046</name>
</gene>
<evidence type="ECO:0000256" key="1">
    <source>
        <dbReference type="SAM" id="MobiDB-lite"/>
    </source>
</evidence>
<dbReference type="AlphaFoldDB" id="A0ABD1P5C6"/>
<keyword evidence="4" id="KW-1185">Reference proteome</keyword>
<sequence length="772" mass="87078">MDSDDDYQSFSPPKELSPQVQHQRLKRLKKSNSEPPKESLDESIDDPLLFPQVDYAKLEALENDSETLDFNDSIFNEEPFMLQESLSEGLDGENKIELENQKEKEVNFGIDSEVNKTKRTLEFDDDVAVGFGGNEGGIGENVGEGDLDETKEDKKKKKRKKVKSDNANEYMSKLPVSNKRREEKERRAYLQQLHVESQKLLRETRDAAFKPIPVVQKPISSVLEKIRKRKLEVSKNRTVILNHKNLATEDIDSQRDKMLEVDLVSADNEKRGTENVAKIVGNEAPAHSVDVESSLHNSRMDGSEDLARQTSHENFPTQVASKALNELPTPAFRAPVDDTQDLFDDSQPSDNKAEQPDEQQDSPLEEDFAPSLLAMNLKFDSAPVDDSLSDEEDKENIDPHPRGISNGSSSPKGDPVKDFVDDEAEEEDDSDNDLIRFEENEDEDMDDLDELDDMIATECEERNIDNETRNELHQKWLEQQDAAGTDNLLQRLKCGSELRDTILHDKELESDEDEEEFDDEAKEDVVPRNSARINSRKAQEIILQMFSDKEDAFLSDDDDTEKRRVKQHVLIRAENQATLVSPADDENSRVVFGLIKKLNTVSDNKKRPKASSFFDTSLKGGNSNSSSKTLLHLHQNEYSGRSSSFLGRVSNLHIPSSHKQGSGMVRSFIFGRDDSNSRSSVPVSEDSSDTISRESRPTRNVTAKFSSSQSKFSSRNGDTASEKASSTSLFEILKRPSSQSHVCNQDSMTDLSKSMFASFRIPKKPMKIEGRS</sequence>
<feature type="compositionally biased region" description="Gly residues" evidence="1">
    <location>
        <begin position="130"/>
        <end position="142"/>
    </location>
</feature>
<accession>A0ABD1P5C6</accession>
<feature type="region of interest" description="Disordered" evidence="1">
    <location>
        <begin position="323"/>
        <end position="448"/>
    </location>
</feature>
<feature type="compositionally biased region" description="Basic and acidic residues" evidence="1">
    <location>
        <begin position="31"/>
        <end position="40"/>
    </location>
</feature>
<dbReference type="Proteomes" id="UP001604277">
    <property type="component" value="Unassembled WGS sequence"/>
</dbReference>
<evidence type="ECO:0008006" key="5">
    <source>
        <dbReference type="Google" id="ProtNLM"/>
    </source>
</evidence>
<comment type="caution">
    <text evidence="3">The sequence shown here is derived from an EMBL/GenBank/DDBJ whole genome shotgun (WGS) entry which is preliminary data.</text>
</comment>
<evidence type="ECO:0000313" key="4">
    <source>
        <dbReference type="Proteomes" id="UP001604277"/>
    </source>
</evidence>
<evidence type="ECO:0000313" key="3">
    <source>
        <dbReference type="EMBL" id="KAL2459072.1"/>
    </source>
</evidence>
<reference evidence="3" key="1">
    <citation type="submission" date="2024-07" db="EMBL/GenBank/DDBJ databases">
        <title>Two chromosome-level genome assemblies of Korean endemic species Abeliophyllum distichum and Forsythia ovata (Oleaceae).</title>
        <authorList>
            <person name="Mun J.H."/>
        </authorList>
    </citation>
    <scope>NUCLEOTIDE SEQUENCE</scope>
    <source>
        <strain evidence="3">KNKB202402200001</strain>
        <tissue evidence="3">Leaf</tissue>
    </source>
</reference>
<feature type="region of interest" description="Disordered" evidence="1">
    <location>
        <begin position="130"/>
        <end position="185"/>
    </location>
</feature>
<feature type="region of interest" description="Disordered" evidence="1">
    <location>
        <begin position="504"/>
        <end position="528"/>
    </location>
</feature>
<feature type="compositionally biased region" description="Acidic residues" evidence="1">
    <location>
        <begin position="356"/>
        <end position="368"/>
    </location>
</feature>
<evidence type="ECO:0000313" key="2">
    <source>
        <dbReference type="EMBL" id="KAL2456163.1"/>
    </source>
</evidence>
<feature type="region of interest" description="Disordered" evidence="1">
    <location>
        <begin position="605"/>
        <end position="628"/>
    </location>
</feature>
<dbReference type="PANTHER" id="PTHR36005:SF1">
    <property type="entry name" value="DNA LIGASE-LIKE PROTEIN"/>
    <property type="match status" value="1"/>
</dbReference>
<dbReference type="EMBL" id="JBFOLJ010000078">
    <property type="protein sequence ID" value="KAL2456163.1"/>
    <property type="molecule type" value="Genomic_DNA"/>
</dbReference>
<protein>
    <recommendedName>
        <fullName evidence="5">DNA replication checkpoint mediator MRC1 domain-containing protein</fullName>
    </recommendedName>
</protein>
<feature type="compositionally biased region" description="Low complexity" evidence="1">
    <location>
        <begin position="704"/>
        <end position="714"/>
    </location>
</feature>
<organism evidence="3 4">
    <name type="scientific">Forsythia ovata</name>
    <dbReference type="NCBI Taxonomy" id="205694"/>
    <lineage>
        <taxon>Eukaryota</taxon>
        <taxon>Viridiplantae</taxon>
        <taxon>Streptophyta</taxon>
        <taxon>Embryophyta</taxon>
        <taxon>Tracheophyta</taxon>
        <taxon>Spermatophyta</taxon>
        <taxon>Magnoliopsida</taxon>
        <taxon>eudicotyledons</taxon>
        <taxon>Gunneridae</taxon>
        <taxon>Pentapetalae</taxon>
        <taxon>asterids</taxon>
        <taxon>lamiids</taxon>
        <taxon>Lamiales</taxon>
        <taxon>Oleaceae</taxon>
        <taxon>Forsythieae</taxon>
        <taxon>Forsythia</taxon>
    </lineage>
</organism>